<proteinExistence type="inferred from homology"/>
<evidence type="ECO:0000256" key="4">
    <source>
        <dbReference type="ARBA" id="ARBA00022692"/>
    </source>
</evidence>
<keyword evidence="5 8" id="KW-1133">Transmembrane helix</keyword>
<evidence type="ECO:0000256" key="2">
    <source>
        <dbReference type="ARBA" id="ARBA00008488"/>
    </source>
</evidence>
<feature type="binding site" evidence="7">
    <location>
        <position position="191"/>
    </location>
    <ligand>
        <name>Zn(2+)</name>
        <dbReference type="ChEBI" id="CHEBI:29105"/>
    </ligand>
</feature>
<dbReference type="Pfam" id="PF03006">
    <property type="entry name" value="HlyIII"/>
    <property type="match status" value="1"/>
</dbReference>
<dbReference type="InterPro" id="IPR004254">
    <property type="entry name" value="AdipoR/HlyIII-related"/>
</dbReference>
<sequence length="210" mass="23648">MEVLSKYKKEELLNTISHGLGILLGIVGFFLLLKKSADKTNFAVLGIYIYSFSIILLYSASTLYHAMAKPSVKKKFRILDHISIYFLIAGTYTPVALITLVNGNGWLIFAIVWGIALFGAILKLFFTGKYEILSLLLYLVMGWLIVFDFSSLMDATSASGIKLLMLGGAFYTLGILFYAIKKIPYNHFIWHLFVLGGSISHWFFIYIDVV</sequence>
<evidence type="ECO:0000313" key="9">
    <source>
        <dbReference type="EMBL" id="SMC82453.1"/>
    </source>
</evidence>
<keyword evidence="10" id="KW-1185">Reference proteome</keyword>
<keyword evidence="3" id="KW-1003">Cell membrane</keyword>
<dbReference type="InterPro" id="IPR005744">
    <property type="entry name" value="Hy-lIII"/>
</dbReference>
<evidence type="ECO:0000313" key="10">
    <source>
        <dbReference type="Proteomes" id="UP000192360"/>
    </source>
</evidence>
<dbReference type="NCBIfam" id="TIGR01065">
    <property type="entry name" value="hlyIII"/>
    <property type="match status" value="1"/>
</dbReference>
<dbReference type="GO" id="GO:0140911">
    <property type="term" value="F:pore-forming activity"/>
    <property type="evidence" value="ECO:0007669"/>
    <property type="project" value="InterPro"/>
</dbReference>
<evidence type="ECO:0000256" key="6">
    <source>
        <dbReference type="ARBA" id="ARBA00023136"/>
    </source>
</evidence>
<dbReference type="GO" id="GO:0046872">
    <property type="term" value="F:metal ion binding"/>
    <property type="evidence" value="ECO:0007669"/>
    <property type="project" value="UniProtKB-KW"/>
</dbReference>
<dbReference type="AlphaFoldDB" id="A0A1W2CB81"/>
<evidence type="ECO:0000256" key="3">
    <source>
        <dbReference type="ARBA" id="ARBA00022475"/>
    </source>
</evidence>
<feature type="binding site" evidence="7">
    <location>
        <position position="187"/>
    </location>
    <ligand>
        <name>Zn(2+)</name>
        <dbReference type="ChEBI" id="CHEBI:29105"/>
    </ligand>
</feature>
<feature type="transmembrane region" description="Helical" evidence="8">
    <location>
        <begin position="12"/>
        <end position="33"/>
    </location>
</feature>
<gene>
    <name evidence="9" type="ORF">SAMN05660703_2878</name>
</gene>
<feature type="transmembrane region" description="Helical" evidence="8">
    <location>
        <begin position="159"/>
        <end position="180"/>
    </location>
</feature>
<name>A0A1W2CB81_9FLAO</name>
<evidence type="ECO:0000256" key="1">
    <source>
        <dbReference type="ARBA" id="ARBA00004651"/>
    </source>
</evidence>
<dbReference type="GO" id="GO:0005886">
    <property type="term" value="C:plasma membrane"/>
    <property type="evidence" value="ECO:0007669"/>
    <property type="project" value="UniProtKB-SubCell"/>
</dbReference>
<evidence type="ECO:0000256" key="5">
    <source>
        <dbReference type="ARBA" id="ARBA00022989"/>
    </source>
</evidence>
<protein>
    <submittedName>
        <fullName evidence="9">Hemolysin III</fullName>
    </submittedName>
</protein>
<feature type="transmembrane region" description="Helical" evidence="8">
    <location>
        <begin position="187"/>
        <end position="207"/>
    </location>
</feature>
<feature type="transmembrane region" description="Helical" evidence="8">
    <location>
        <begin position="45"/>
        <end position="66"/>
    </location>
</feature>
<comment type="similarity">
    <text evidence="2">Belongs to the UPF0073 (Hly-III) family.</text>
</comment>
<comment type="subcellular location">
    <subcellularLocation>
        <location evidence="1">Cell membrane</location>
        <topology evidence="1">Multi-pass membrane protein</topology>
    </subcellularLocation>
</comment>
<dbReference type="OrthoDB" id="9813689at2"/>
<accession>A0A1W2CB81</accession>
<evidence type="ECO:0000256" key="8">
    <source>
        <dbReference type="SAM" id="Phobius"/>
    </source>
</evidence>
<reference evidence="9 10" key="1">
    <citation type="submission" date="2017-04" db="EMBL/GenBank/DDBJ databases">
        <authorList>
            <person name="Afonso C.L."/>
            <person name="Miller P.J."/>
            <person name="Scott M.A."/>
            <person name="Spackman E."/>
            <person name="Goraichik I."/>
            <person name="Dimitrov K.M."/>
            <person name="Suarez D.L."/>
            <person name="Swayne D.E."/>
        </authorList>
    </citation>
    <scope>NUCLEOTIDE SEQUENCE [LARGE SCALE GENOMIC DNA]</scope>
    <source>
        <strain evidence="9 10">DSM 21164</strain>
    </source>
</reference>
<keyword evidence="6 8" id="KW-0472">Membrane</keyword>
<organism evidence="9 10">
    <name type="scientific">Cellulophaga tyrosinoxydans</name>
    <dbReference type="NCBI Taxonomy" id="504486"/>
    <lineage>
        <taxon>Bacteria</taxon>
        <taxon>Pseudomonadati</taxon>
        <taxon>Bacteroidota</taxon>
        <taxon>Flavobacteriia</taxon>
        <taxon>Flavobacteriales</taxon>
        <taxon>Flavobacteriaceae</taxon>
        <taxon>Cellulophaga</taxon>
    </lineage>
</organism>
<dbReference type="PANTHER" id="PTHR20855:SF3">
    <property type="entry name" value="LD03007P"/>
    <property type="match status" value="1"/>
</dbReference>
<dbReference type="RefSeq" id="WP_084062624.1">
    <property type="nucleotide sequence ID" value="NZ_FWXO01000006.1"/>
</dbReference>
<dbReference type="PANTHER" id="PTHR20855">
    <property type="entry name" value="ADIPOR/PROGESTIN RECEPTOR-RELATED"/>
    <property type="match status" value="1"/>
</dbReference>
<keyword evidence="7" id="KW-0479">Metal-binding</keyword>
<feature type="transmembrane region" description="Helical" evidence="8">
    <location>
        <begin position="133"/>
        <end position="153"/>
    </location>
</feature>
<keyword evidence="4 8" id="KW-0812">Transmembrane</keyword>
<keyword evidence="7" id="KW-0862">Zinc</keyword>
<dbReference type="EMBL" id="FWXO01000006">
    <property type="protein sequence ID" value="SMC82453.1"/>
    <property type="molecule type" value="Genomic_DNA"/>
</dbReference>
<feature type="binding site" evidence="7">
    <location>
        <position position="65"/>
    </location>
    <ligand>
        <name>Zn(2+)</name>
        <dbReference type="ChEBI" id="CHEBI:29105"/>
    </ligand>
</feature>
<evidence type="ECO:0000256" key="7">
    <source>
        <dbReference type="PIRSR" id="PIRSR604254-1"/>
    </source>
</evidence>
<feature type="transmembrane region" description="Helical" evidence="8">
    <location>
        <begin position="106"/>
        <end position="126"/>
    </location>
</feature>
<feature type="transmembrane region" description="Helical" evidence="8">
    <location>
        <begin position="78"/>
        <end position="100"/>
    </location>
</feature>
<dbReference type="Proteomes" id="UP000192360">
    <property type="component" value="Unassembled WGS sequence"/>
</dbReference>